<dbReference type="PANTHER" id="PTHR22847:SF637">
    <property type="entry name" value="WD REPEAT DOMAIN 5B"/>
    <property type="match status" value="1"/>
</dbReference>
<dbReference type="PANTHER" id="PTHR22847">
    <property type="entry name" value="WD40 REPEAT PROTEIN"/>
    <property type="match status" value="1"/>
</dbReference>
<dbReference type="InterPro" id="IPR019775">
    <property type="entry name" value="WD40_repeat_CS"/>
</dbReference>
<dbReference type="Pfam" id="PF00400">
    <property type="entry name" value="WD40"/>
    <property type="match status" value="1"/>
</dbReference>
<sequence>VVSGSDDQTIWIWNAHTGELVSESFQGQTDWVRSVAFSPDGEQVVSGSDDWTIQIWNAPTGELDDISFERNTGWILGPKKELILWIPPPYHDRLWLLRYLTVIGLDVIKLDLSEFAYGLSWTNCRRADNVIAILL</sequence>
<keyword evidence="2" id="KW-0677">Repeat</keyword>
<evidence type="ECO:0000256" key="3">
    <source>
        <dbReference type="PROSITE-ProRule" id="PRU00221"/>
    </source>
</evidence>
<dbReference type="HOGENOM" id="CLU_000288_57_19_1"/>
<dbReference type="SUPFAM" id="SSF50978">
    <property type="entry name" value="WD40 repeat-like"/>
    <property type="match status" value="1"/>
</dbReference>
<name>A0A0C9U819_SPHS4</name>
<accession>A0A0C9U819</accession>
<dbReference type="InterPro" id="IPR015943">
    <property type="entry name" value="WD40/YVTN_repeat-like_dom_sf"/>
</dbReference>
<evidence type="ECO:0000313" key="4">
    <source>
        <dbReference type="EMBL" id="KIJ39168.1"/>
    </source>
</evidence>
<feature type="non-terminal residue" evidence="4">
    <location>
        <position position="1"/>
    </location>
</feature>
<dbReference type="Gene3D" id="2.130.10.10">
    <property type="entry name" value="YVTN repeat-like/Quinoprotein amine dehydrogenase"/>
    <property type="match status" value="1"/>
</dbReference>
<dbReference type="SMART" id="SM00320">
    <property type="entry name" value="WD40"/>
    <property type="match status" value="1"/>
</dbReference>
<dbReference type="PROSITE" id="PS50082">
    <property type="entry name" value="WD_REPEATS_2"/>
    <property type="match status" value="2"/>
</dbReference>
<evidence type="ECO:0000256" key="2">
    <source>
        <dbReference type="ARBA" id="ARBA00022737"/>
    </source>
</evidence>
<keyword evidence="5" id="KW-1185">Reference proteome</keyword>
<dbReference type="PROSITE" id="PS50294">
    <property type="entry name" value="WD_REPEATS_REGION"/>
    <property type="match status" value="1"/>
</dbReference>
<reference evidence="4 5" key="1">
    <citation type="submission" date="2014-06" db="EMBL/GenBank/DDBJ databases">
        <title>Evolutionary Origins and Diversification of the Mycorrhizal Mutualists.</title>
        <authorList>
            <consortium name="DOE Joint Genome Institute"/>
            <consortium name="Mycorrhizal Genomics Consortium"/>
            <person name="Kohler A."/>
            <person name="Kuo A."/>
            <person name="Nagy L.G."/>
            <person name="Floudas D."/>
            <person name="Copeland A."/>
            <person name="Barry K.W."/>
            <person name="Cichocki N."/>
            <person name="Veneault-Fourrey C."/>
            <person name="LaButti K."/>
            <person name="Lindquist E.A."/>
            <person name="Lipzen A."/>
            <person name="Lundell T."/>
            <person name="Morin E."/>
            <person name="Murat C."/>
            <person name="Riley R."/>
            <person name="Ohm R."/>
            <person name="Sun H."/>
            <person name="Tunlid A."/>
            <person name="Henrissat B."/>
            <person name="Grigoriev I.V."/>
            <person name="Hibbett D.S."/>
            <person name="Martin F."/>
        </authorList>
    </citation>
    <scope>NUCLEOTIDE SEQUENCE [LARGE SCALE GENOMIC DNA]</scope>
    <source>
        <strain evidence="4 5">SS14</strain>
    </source>
</reference>
<dbReference type="OrthoDB" id="6262491at2759"/>
<evidence type="ECO:0000256" key="1">
    <source>
        <dbReference type="ARBA" id="ARBA00022574"/>
    </source>
</evidence>
<keyword evidence="1 3" id="KW-0853">WD repeat</keyword>
<proteinExistence type="predicted"/>
<dbReference type="GO" id="GO:1990234">
    <property type="term" value="C:transferase complex"/>
    <property type="evidence" value="ECO:0007669"/>
    <property type="project" value="UniProtKB-ARBA"/>
</dbReference>
<dbReference type="AlphaFoldDB" id="A0A0C9U819"/>
<feature type="repeat" description="WD" evidence="3">
    <location>
        <begin position="1"/>
        <end position="23"/>
    </location>
</feature>
<dbReference type="EMBL" id="KN837154">
    <property type="protein sequence ID" value="KIJ39168.1"/>
    <property type="molecule type" value="Genomic_DNA"/>
</dbReference>
<feature type="repeat" description="WD" evidence="3">
    <location>
        <begin position="25"/>
        <end position="66"/>
    </location>
</feature>
<dbReference type="InterPro" id="IPR036322">
    <property type="entry name" value="WD40_repeat_dom_sf"/>
</dbReference>
<dbReference type="InterPro" id="IPR001680">
    <property type="entry name" value="WD40_rpt"/>
</dbReference>
<evidence type="ECO:0000313" key="5">
    <source>
        <dbReference type="Proteomes" id="UP000054279"/>
    </source>
</evidence>
<gene>
    <name evidence="4" type="ORF">M422DRAFT_175546</name>
</gene>
<dbReference type="PROSITE" id="PS00678">
    <property type="entry name" value="WD_REPEATS_1"/>
    <property type="match status" value="2"/>
</dbReference>
<dbReference type="Proteomes" id="UP000054279">
    <property type="component" value="Unassembled WGS sequence"/>
</dbReference>
<dbReference type="GO" id="GO:0005634">
    <property type="term" value="C:nucleus"/>
    <property type="evidence" value="ECO:0007669"/>
    <property type="project" value="TreeGrafter"/>
</dbReference>
<organism evidence="4 5">
    <name type="scientific">Sphaerobolus stellatus (strain SS14)</name>
    <dbReference type="NCBI Taxonomy" id="990650"/>
    <lineage>
        <taxon>Eukaryota</taxon>
        <taxon>Fungi</taxon>
        <taxon>Dikarya</taxon>
        <taxon>Basidiomycota</taxon>
        <taxon>Agaricomycotina</taxon>
        <taxon>Agaricomycetes</taxon>
        <taxon>Phallomycetidae</taxon>
        <taxon>Geastrales</taxon>
        <taxon>Sphaerobolaceae</taxon>
        <taxon>Sphaerobolus</taxon>
    </lineage>
</organism>
<protein>
    <submittedName>
        <fullName evidence="4">Unplaced genomic scaffold SPHSTscaffold_79, whole genome shotgun sequence</fullName>
    </submittedName>
</protein>